<feature type="binding site" evidence="9">
    <location>
        <position position="172"/>
    </location>
    <ligand>
        <name>Zn(2+)</name>
        <dbReference type="ChEBI" id="CHEBI:29105"/>
        <label>1</label>
    </ligand>
</feature>
<evidence type="ECO:0000256" key="1">
    <source>
        <dbReference type="ARBA" id="ARBA00010370"/>
    </source>
</evidence>
<dbReference type="Pfam" id="PF00413">
    <property type="entry name" value="Peptidase_M10"/>
    <property type="match status" value="1"/>
</dbReference>
<evidence type="ECO:0000313" key="12">
    <source>
        <dbReference type="EMBL" id="BAT62452.1"/>
    </source>
</evidence>
<evidence type="ECO:0000256" key="8">
    <source>
        <dbReference type="PIRSR" id="PIRSR621190-1"/>
    </source>
</evidence>
<feature type="chain" id="PRO_5006616096" evidence="10">
    <location>
        <begin position="19"/>
        <end position="238"/>
    </location>
</feature>
<protein>
    <submittedName>
        <fullName evidence="12">Matrix metalloproteinase</fullName>
    </submittedName>
</protein>
<feature type="binding site" evidence="9">
    <location>
        <position position="155"/>
    </location>
    <ligand>
        <name>Ca(2+)</name>
        <dbReference type="ChEBI" id="CHEBI:29108"/>
        <label>3</label>
    </ligand>
</feature>
<sequence length="238" mass="26684">MNSLTLLTFVVCFTVVISAPTNNKIIQSSSNIQEGNKEVISEPALNENSQVYTCGGYLTNGGDSISETSNSQTASRKKRFSVMKQSWHHLDLTYRIGDYGRSVSRSDQDYAVKTALKAWTDYVKITFRKVDSNAESDFNFRFVTGYHGDNYRFTGSRNNVGHAFQPESGKVHIDDSINWRVRGPRSFKANLVAVLAHEIGHALGLHHSTHYFAIMNPVVKDNFPVKLTQDDIDGIQTK</sequence>
<feature type="signal peptide" evidence="10">
    <location>
        <begin position="1"/>
        <end position="18"/>
    </location>
</feature>
<evidence type="ECO:0000256" key="6">
    <source>
        <dbReference type="ARBA" id="ARBA00022833"/>
    </source>
</evidence>
<evidence type="ECO:0000256" key="2">
    <source>
        <dbReference type="ARBA" id="ARBA00022670"/>
    </source>
</evidence>
<dbReference type="GO" id="GO:0004222">
    <property type="term" value="F:metalloendopeptidase activity"/>
    <property type="evidence" value="ECO:0007669"/>
    <property type="project" value="InterPro"/>
</dbReference>
<evidence type="ECO:0000256" key="5">
    <source>
        <dbReference type="ARBA" id="ARBA00022801"/>
    </source>
</evidence>
<keyword evidence="5" id="KW-0378">Hydrolase</keyword>
<feature type="binding site" evidence="9">
    <location>
        <position position="175"/>
    </location>
    <ligand>
        <name>Ca(2+)</name>
        <dbReference type="ChEBI" id="CHEBI:29108"/>
        <label>1</label>
    </ligand>
</feature>
<evidence type="ECO:0000256" key="3">
    <source>
        <dbReference type="ARBA" id="ARBA00022723"/>
    </source>
</evidence>
<dbReference type="InterPro" id="IPR033739">
    <property type="entry name" value="M10A_MMP"/>
</dbReference>
<keyword evidence="6 9" id="KW-0862">Zinc</keyword>
<accession>A0A0S3Q282</accession>
<feature type="binding site" evidence="9">
    <location>
        <position position="197"/>
    </location>
    <ligand>
        <name>Zn(2+)</name>
        <dbReference type="ChEBI" id="CHEBI:29105"/>
        <label>2</label>
        <note>catalytic</note>
    </ligand>
</feature>
<evidence type="ECO:0000256" key="4">
    <source>
        <dbReference type="ARBA" id="ARBA00022729"/>
    </source>
</evidence>
<dbReference type="GO" id="GO:0006508">
    <property type="term" value="P:proteolysis"/>
    <property type="evidence" value="ECO:0007669"/>
    <property type="project" value="UniProtKB-KW"/>
</dbReference>
<dbReference type="InterPro" id="IPR021190">
    <property type="entry name" value="Pept_M10A"/>
</dbReference>
<feature type="domain" description="Peptidase metallopeptidase" evidence="11">
    <location>
        <begin position="83"/>
        <end position="236"/>
    </location>
</feature>
<dbReference type="GO" id="GO:0030574">
    <property type="term" value="P:collagen catabolic process"/>
    <property type="evidence" value="ECO:0007669"/>
    <property type="project" value="TreeGrafter"/>
</dbReference>
<feature type="binding site" evidence="9">
    <location>
        <position position="137"/>
    </location>
    <ligand>
        <name>Ca(2+)</name>
        <dbReference type="ChEBI" id="CHEBI:29108"/>
        <label>2</label>
    </ligand>
</feature>
<feature type="binding site" evidence="9">
    <location>
        <position position="215"/>
    </location>
    <ligand>
        <name>Zn(2+)</name>
        <dbReference type="ChEBI" id="CHEBI:29105"/>
        <label>2</label>
        <note>catalytic</note>
    </ligand>
</feature>
<dbReference type="AlphaFoldDB" id="A0A0S3Q282"/>
<dbReference type="PANTHER" id="PTHR10201">
    <property type="entry name" value="MATRIX METALLOPROTEINASE"/>
    <property type="match status" value="1"/>
</dbReference>
<keyword evidence="9" id="KW-0106">Calcium</keyword>
<dbReference type="SUPFAM" id="SSF55486">
    <property type="entry name" value="Metalloproteases ('zincins'), catalytic domain"/>
    <property type="match status" value="1"/>
</dbReference>
<feature type="binding site" evidence="9">
    <location>
        <position position="174"/>
    </location>
    <ligand>
        <name>Ca(2+)</name>
        <dbReference type="ChEBI" id="CHEBI:29108"/>
        <label>3</label>
    </ligand>
</feature>
<organism evidence="12">
    <name type="scientific">Osedax japonicus</name>
    <dbReference type="NCBI Taxonomy" id="385425"/>
    <lineage>
        <taxon>Eukaryota</taxon>
        <taxon>Metazoa</taxon>
        <taxon>Spiralia</taxon>
        <taxon>Lophotrochozoa</taxon>
        <taxon>Annelida</taxon>
        <taxon>Polychaeta</taxon>
        <taxon>Sedentaria</taxon>
        <taxon>Canalipalpata</taxon>
        <taxon>Sabellida</taxon>
        <taxon>Siboglinidae</taxon>
        <taxon>Osedax</taxon>
    </lineage>
</organism>
<gene>
    <name evidence="12" type="primary">Oja-mmp15</name>
</gene>
<feature type="non-terminal residue" evidence="12">
    <location>
        <position position="238"/>
    </location>
</feature>
<evidence type="ECO:0000259" key="11">
    <source>
        <dbReference type="SMART" id="SM00235"/>
    </source>
</evidence>
<comment type="cofactor">
    <cofactor evidence="9">
        <name>Ca(2+)</name>
        <dbReference type="ChEBI" id="CHEBI:29108"/>
    </cofactor>
    <text evidence="9">Can bind about 5 Ca(2+) ions per subunit.</text>
</comment>
<comment type="cofactor">
    <cofactor evidence="9">
        <name>Zn(2+)</name>
        <dbReference type="ChEBI" id="CHEBI:29105"/>
    </cofactor>
    <text evidence="9">Binds 2 Zn(2+) ions per subunit.</text>
</comment>
<feature type="active site" evidence="8">
    <location>
        <position position="198"/>
    </location>
</feature>
<dbReference type="GO" id="GO:0008270">
    <property type="term" value="F:zinc ion binding"/>
    <property type="evidence" value="ECO:0007669"/>
    <property type="project" value="InterPro"/>
</dbReference>
<reference evidence="12" key="1">
    <citation type="submission" date="2015-05" db="EMBL/GenBank/DDBJ databases">
        <title>Function and evolution of the root in the bone-eating worm Osedax japonicus.</title>
        <authorList>
            <person name="Miyamoto N."/>
            <person name="Yoshida M."/>
            <person name="Koga H."/>
            <person name="Fujiwara Y."/>
        </authorList>
    </citation>
    <scope>NUCLEOTIDE SEQUENCE</scope>
</reference>
<feature type="binding site" evidence="9">
    <location>
        <position position="207"/>
    </location>
    <ligand>
        <name>Zn(2+)</name>
        <dbReference type="ChEBI" id="CHEBI:29105"/>
        <label>2</label>
        <note>catalytic</note>
    </ligand>
</feature>
<keyword evidence="7" id="KW-0482">Metalloprotease</keyword>
<proteinExistence type="evidence at transcript level"/>
<keyword evidence="3 9" id="KW-0479">Metal-binding</keyword>
<dbReference type="SMART" id="SM00235">
    <property type="entry name" value="ZnMc"/>
    <property type="match status" value="1"/>
</dbReference>
<dbReference type="PRINTS" id="PR00138">
    <property type="entry name" value="MATRIXIN"/>
</dbReference>
<keyword evidence="2" id="KW-0645">Protease</keyword>
<feature type="binding site" evidence="9">
    <location>
        <position position="201"/>
    </location>
    <ligand>
        <name>Zn(2+)</name>
        <dbReference type="ChEBI" id="CHEBI:29105"/>
        <label>2</label>
        <note>catalytic</note>
    </ligand>
</feature>
<feature type="binding site" evidence="9">
    <location>
        <position position="147"/>
    </location>
    <ligand>
        <name>Zn(2+)</name>
        <dbReference type="ChEBI" id="CHEBI:29105"/>
        <label>1</label>
    </ligand>
</feature>
<dbReference type="CDD" id="cd04278">
    <property type="entry name" value="ZnMc_MMP"/>
    <property type="match status" value="1"/>
</dbReference>
<comment type="similarity">
    <text evidence="1">Belongs to the peptidase M10A family.</text>
</comment>
<evidence type="ECO:0000256" key="10">
    <source>
        <dbReference type="SAM" id="SignalP"/>
    </source>
</evidence>
<feature type="binding site" evidence="9">
    <location>
        <position position="162"/>
    </location>
    <ligand>
        <name>Zn(2+)</name>
        <dbReference type="ChEBI" id="CHEBI:29105"/>
        <label>1</label>
    </ligand>
</feature>
<name>A0A0S3Q282_9ANNE</name>
<dbReference type="PANTHER" id="PTHR10201:SF291">
    <property type="entry name" value="MATRIX METALLOPROTEINASE 1, ISOFORM C-RELATED"/>
    <property type="match status" value="1"/>
</dbReference>
<dbReference type="InterPro" id="IPR024079">
    <property type="entry name" value="MetalloPept_cat_dom_sf"/>
</dbReference>
<dbReference type="EMBL" id="LC056000">
    <property type="protein sequence ID" value="BAT62452.1"/>
    <property type="molecule type" value="mRNA"/>
</dbReference>
<evidence type="ECO:0000256" key="9">
    <source>
        <dbReference type="PIRSR" id="PIRSR621190-2"/>
    </source>
</evidence>
<dbReference type="InterPro" id="IPR006026">
    <property type="entry name" value="Peptidase_Metallo"/>
</dbReference>
<dbReference type="GO" id="GO:0031012">
    <property type="term" value="C:extracellular matrix"/>
    <property type="evidence" value="ECO:0007669"/>
    <property type="project" value="InterPro"/>
</dbReference>
<dbReference type="Gene3D" id="3.40.390.10">
    <property type="entry name" value="Collagenase (Catalytic Domain)"/>
    <property type="match status" value="1"/>
</dbReference>
<evidence type="ECO:0000256" key="7">
    <source>
        <dbReference type="ARBA" id="ARBA00023049"/>
    </source>
</evidence>
<keyword evidence="4 10" id="KW-0732">Signal</keyword>
<dbReference type="InterPro" id="IPR001818">
    <property type="entry name" value="Pept_M10_metallopeptidase"/>
</dbReference>
<dbReference type="GO" id="GO:0030198">
    <property type="term" value="P:extracellular matrix organization"/>
    <property type="evidence" value="ECO:0007669"/>
    <property type="project" value="TreeGrafter"/>
</dbReference>
<feature type="binding site" evidence="9">
    <location>
        <position position="149"/>
    </location>
    <ligand>
        <name>Zn(2+)</name>
        <dbReference type="ChEBI" id="CHEBI:29105"/>
        <label>1</label>
    </ligand>
</feature>